<evidence type="ECO:0000313" key="5">
    <source>
        <dbReference type="EMBL" id="ALF52928.1"/>
    </source>
</evidence>
<dbReference type="InterPro" id="IPR002347">
    <property type="entry name" value="SDR_fam"/>
</dbReference>
<keyword evidence="6" id="KW-1185">Reference proteome</keyword>
<dbReference type="CDD" id="cd05360">
    <property type="entry name" value="SDR_c3"/>
    <property type="match status" value="1"/>
</dbReference>
<dbReference type="PROSITE" id="PS00061">
    <property type="entry name" value="ADH_SHORT"/>
    <property type="match status" value="1"/>
</dbReference>
<evidence type="ECO:0000259" key="4">
    <source>
        <dbReference type="SMART" id="SM00822"/>
    </source>
</evidence>
<gene>
    <name evidence="5" type="ORF">ACX27_08815</name>
</gene>
<dbReference type="InterPro" id="IPR020904">
    <property type="entry name" value="Sc_DH/Rdtase_CS"/>
</dbReference>
<evidence type="ECO:0000256" key="1">
    <source>
        <dbReference type="ARBA" id="ARBA00006484"/>
    </source>
</evidence>
<name>A0A0M4SQK4_9NOSO</name>
<organism evidence="5 6">
    <name type="scientific">Nostoc piscinale CENA21</name>
    <dbReference type="NCBI Taxonomy" id="224013"/>
    <lineage>
        <taxon>Bacteria</taxon>
        <taxon>Bacillati</taxon>
        <taxon>Cyanobacteriota</taxon>
        <taxon>Cyanophyceae</taxon>
        <taxon>Nostocales</taxon>
        <taxon>Nostocaceae</taxon>
        <taxon>Nostoc</taxon>
    </lineage>
</organism>
<reference evidence="5 6" key="2">
    <citation type="journal article" date="2016" name="Genome Announc.">
        <title>Draft Genome Sequence of the N2-Fixing Cyanobacterium Nostoc piscinale CENA21, Isolated from the Brazilian Amazon Floodplain.</title>
        <authorList>
            <person name="Leao T."/>
            <person name="Guimaraes P.I."/>
            <person name="de Melo A.G."/>
            <person name="Ramos R.T."/>
            <person name="Leao P.N."/>
            <person name="Silva A."/>
            <person name="Fiore M.F."/>
            <person name="Schneider M.P."/>
        </authorList>
    </citation>
    <scope>NUCLEOTIDE SEQUENCE [LARGE SCALE GENOMIC DNA]</scope>
    <source>
        <strain evidence="5 6">CENA21</strain>
    </source>
</reference>
<dbReference type="NCBIfam" id="NF005495">
    <property type="entry name" value="PRK07109.1"/>
    <property type="match status" value="1"/>
</dbReference>
<evidence type="ECO:0000256" key="2">
    <source>
        <dbReference type="ARBA" id="ARBA00023002"/>
    </source>
</evidence>
<dbReference type="AlphaFoldDB" id="A0A0M4SQK4"/>
<dbReference type="Gene3D" id="3.40.50.720">
    <property type="entry name" value="NAD(P)-binding Rossmann-like Domain"/>
    <property type="match status" value="1"/>
</dbReference>
<dbReference type="PANTHER" id="PTHR44196:SF1">
    <property type="entry name" value="DEHYDROGENASE_REDUCTASE SDR FAMILY MEMBER 7B"/>
    <property type="match status" value="1"/>
</dbReference>
<dbReference type="Proteomes" id="UP000062645">
    <property type="component" value="Chromosome"/>
</dbReference>
<dbReference type="OrthoDB" id="9775296at2"/>
<dbReference type="STRING" id="224013.ACX27_08815"/>
<keyword evidence="2" id="KW-0560">Oxidoreductase</keyword>
<dbReference type="GO" id="GO:0016020">
    <property type="term" value="C:membrane"/>
    <property type="evidence" value="ECO:0007669"/>
    <property type="project" value="TreeGrafter"/>
</dbReference>
<protein>
    <submittedName>
        <fullName evidence="5">Short-chain dehydrogenase</fullName>
    </submittedName>
</protein>
<dbReference type="Pfam" id="PF00106">
    <property type="entry name" value="adh_short"/>
    <property type="match status" value="1"/>
</dbReference>
<dbReference type="SUPFAM" id="SSF51735">
    <property type="entry name" value="NAD(P)-binding Rossmann-fold domains"/>
    <property type="match status" value="1"/>
</dbReference>
<accession>A0A0M4SQK4</accession>
<feature type="domain" description="Ketoreductase" evidence="4">
    <location>
        <begin position="7"/>
        <end position="193"/>
    </location>
</feature>
<dbReference type="KEGG" id="npz:ACX27_08815"/>
<dbReference type="PATRIC" id="fig|224013.5.peg.2142"/>
<dbReference type="GO" id="GO:0016491">
    <property type="term" value="F:oxidoreductase activity"/>
    <property type="evidence" value="ECO:0007669"/>
    <property type="project" value="UniProtKB-KW"/>
</dbReference>
<sequence length="396" mass="43557">MKTSKPEVVVITGASAGIGRATVREFAKRGAYIGLIARSSDGLNKARQEVEAAGGKALVLPTDVSDPAQVEIAAAMVEKEFGPIDIWVNNAMTSILSPFLEITPEEFRRVTEVTYLGYVHGTMAALRRMKPRERGTIVQVGSALAYRSIPLQSAYCGAKAAIRGFTDSIRCELHHDGSNVHITMVQMPAVNTPQFDWIKNNMTHKSQPVPPIFQPEVAAEAIVWAATHKRRELYVGSSTVEAILGNKVVPGILDHYLGKTGYKSQQTEQPENENRLSNLWEPLPGDRGAHGRFDDQAQNYSAQLWATENQDWLVLGLGAGVALVALGAYLGHQSQQDSQDHRITESDINQEVSRQLHQTVNRSSKLNNWNLLTGLARFAWKTLATESKNHQKATQS</sequence>
<dbReference type="PANTHER" id="PTHR44196">
    <property type="entry name" value="DEHYDROGENASE/REDUCTASE SDR FAMILY MEMBER 7B"/>
    <property type="match status" value="1"/>
</dbReference>
<dbReference type="InterPro" id="IPR057326">
    <property type="entry name" value="KR_dom"/>
</dbReference>
<dbReference type="InterPro" id="IPR036291">
    <property type="entry name" value="NAD(P)-bd_dom_sf"/>
</dbReference>
<dbReference type="RefSeq" id="WP_062291048.1">
    <property type="nucleotide sequence ID" value="NZ_CP012036.1"/>
</dbReference>
<evidence type="ECO:0000256" key="3">
    <source>
        <dbReference type="RuleBase" id="RU000363"/>
    </source>
</evidence>
<comment type="similarity">
    <text evidence="1 3">Belongs to the short-chain dehydrogenases/reductases (SDR) family.</text>
</comment>
<dbReference type="SMART" id="SM00822">
    <property type="entry name" value="PKS_KR"/>
    <property type="match status" value="1"/>
</dbReference>
<dbReference type="PRINTS" id="PR00080">
    <property type="entry name" value="SDRFAMILY"/>
</dbReference>
<reference evidence="6" key="1">
    <citation type="submission" date="2015-07" db="EMBL/GenBank/DDBJ databases">
        <title>Genome Of Nitrogen-Fixing Cyanobacterium Nostoc piscinale CENA21 From Solimoes/Amazon River Floodplain Sediments And Comparative Genomics To Uncover Biosynthetic Natural Products Potential.</title>
        <authorList>
            <person name="Leao T.F."/>
            <person name="Leao P.N."/>
            <person name="Guimaraes P.I."/>
            <person name="de Melo A.G.C."/>
            <person name="Ramos R.T.J."/>
            <person name="Silva A."/>
            <person name="Fiore M.F."/>
            <person name="Schneider M.P.C."/>
        </authorList>
    </citation>
    <scope>NUCLEOTIDE SEQUENCE [LARGE SCALE GENOMIC DNA]</scope>
    <source>
        <strain evidence="6">CENA21</strain>
    </source>
</reference>
<dbReference type="EMBL" id="CP012036">
    <property type="protein sequence ID" value="ALF52928.1"/>
    <property type="molecule type" value="Genomic_DNA"/>
</dbReference>
<proteinExistence type="inferred from homology"/>
<dbReference type="PRINTS" id="PR00081">
    <property type="entry name" value="GDHRDH"/>
</dbReference>
<evidence type="ECO:0000313" key="6">
    <source>
        <dbReference type="Proteomes" id="UP000062645"/>
    </source>
</evidence>